<reference evidence="1" key="2">
    <citation type="submission" date="2021-10" db="EMBL/GenBank/DDBJ databases">
        <title>Phylogenomics reveals ancestral predisposition of the termite-cultivated fungus Termitomyces towards a domesticated lifestyle.</title>
        <authorList>
            <person name="Auxier B."/>
            <person name="Grum-Grzhimaylo A."/>
            <person name="Cardenas M.E."/>
            <person name="Lodge J.D."/>
            <person name="Laessoe T."/>
            <person name="Pedersen O."/>
            <person name="Smith M.E."/>
            <person name="Kuyper T.W."/>
            <person name="Franco-Molano E.A."/>
            <person name="Baroni T.J."/>
            <person name="Aanen D.K."/>
        </authorList>
    </citation>
    <scope>NUCLEOTIDE SEQUENCE</scope>
    <source>
        <strain evidence="1">D49</strain>
    </source>
</reference>
<proteinExistence type="predicted"/>
<evidence type="ECO:0000313" key="1">
    <source>
        <dbReference type="EMBL" id="KAG5638298.1"/>
    </source>
</evidence>
<evidence type="ECO:0000313" key="2">
    <source>
        <dbReference type="Proteomes" id="UP000717328"/>
    </source>
</evidence>
<sequence>MSATPANMRFVTWIGMSCSPTTYQVPDTTQYQIYRGHTLVVDISASKNESLEVFLKCLERVALADGHGLPHIENLMIRLTHPDVHLESGLSQPHRANAAGSSQRSFWRKNVVDDFGGYRMHELFSHAKTLNIQHPSALETFAAMCEDIPTLYTQLEV</sequence>
<protein>
    <submittedName>
        <fullName evidence="1">Uncharacterized protein</fullName>
    </submittedName>
</protein>
<dbReference type="AlphaFoldDB" id="A0A9P7FXS1"/>
<name>A0A9P7FXS1_9AGAR</name>
<gene>
    <name evidence="1" type="ORF">H0H81_000823</name>
</gene>
<dbReference type="Proteomes" id="UP000717328">
    <property type="component" value="Unassembled WGS sequence"/>
</dbReference>
<reference evidence="1" key="1">
    <citation type="submission" date="2021-02" db="EMBL/GenBank/DDBJ databases">
        <authorList>
            <person name="Nieuwenhuis M."/>
            <person name="Van De Peppel L.J.J."/>
        </authorList>
    </citation>
    <scope>NUCLEOTIDE SEQUENCE</scope>
    <source>
        <strain evidence="1">D49</strain>
    </source>
</reference>
<organism evidence="1 2">
    <name type="scientific">Sphagnurus paluster</name>
    <dbReference type="NCBI Taxonomy" id="117069"/>
    <lineage>
        <taxon>Eukaryota</taxon>
        <taxon>Fungi</taxon>
        <taxon>Dikarya</taxon>
        <taxon>Basidiomycota</taxon>
        <taxon>Agaricomycotina</taxon>
        <taxon>Agaricomycetes</taxon>
        <taxon>Agaricomycetidae</taxon>
        <taxon>Agaricales</taxon>
        <taxon>Tricholomatineae</taxon>
        <taxon>Lyophyllaceae</taxon>
        <taxon>Sphagnurus</taxon>
    </lineage>
</organism>
<comment type="caution">
    <text evidence="1">The sequence shown here is derived from an EMBL/GenBank/DDBJ whole genome shotgun (WGS) entry which is preliminary data.</text>
</comment>
<accession>A0A9P7FXS1</accession>
<keyword evidence="2" id="KW-1185">Reference proteome</keyword>
<dbReference type="EMBL" id="JABCKI010005770">
    <property type="protein sequence ID" value="KAG5638298.1"/>
    <property type="molecule type" value="Genomic_DNA"/>
</dbReference>